<dbReference type="SMART" id="SM00271">
    <property type="entry name" value="DnaJ"/>
    <property type="match status" value="1"/>
</dbReference>
<reference evidence="2 3" key="1">
    <citation type="submission" date="2016-05" db="EMBL/GenBank/DDBJ databases">
        <title>Compelete Genome Sequence of Bacteriochlorophyll-Synthesizing Bacterium Porphyrobacter neustonensis DSM 9434.</title>
        <authorList>
            <person name="Shi X.-L."/>
            <person name="Wu Y.-H."/>
            <person name="Cheng H."/>
            <person name="Xu L."/>
            <person name="Zhang X.-Q."/>
            <person name="Wang C.-S."/>
            <person name="Xu X.-W."/>
        </authorList>
    </citation>
    <scope>NUCLEOTIDE SEQUENCE [LARGE SCALE GENOMIC DNA]</scope>
    <source>
        <strain evidence="2 3">DSM 9434</strain>
    </source>
</reference>
<dbReference type="KEGG" id="pns:A9D12_03260"/>
<dbReference type="STRING" id="1112.A9D12_03260"/>
<dbReference type="RefSeq" id="WP_068349750.1">
    <property type="nucleotide sequence ID" value="NZ_CP016033.1"/>
</dbReference>
<dbReference type="Pfam" id="PF00226">
    <property type="entry name" value="DnaJ"/>
    <property type="match status" value="1"/>
</dbReference>
<feature type="domain" description="J" evidence="1">
    <location>
        <begin position="39"/>
        <end position="100"/>
    </location>
</feature>
<evidence type="ECO:0000313" key="2">
    <source>
        <dbReference type="EMBL" id="ANK12117.1"/>
    </source>
</evidence>
<dbReference type="SUPFAM" id="SSF46565">
    <property type="entry name" value="Chaperone J-domain"/>
    <property type="match status" value="1"/>
</dbReference>
<organism evidence="2 3">
    <name type="scientific">Erythrobacter neustonensis</name>
    <dbReference type="NCBI Taxonomy" id="1112"/>
    <lineage>
        <taxon>Bacteria</taxon>
        <taxon>Pseudomonadati</taxon>
        <taxon>Pseudomonadota</taxon>
        <taxon>Alphaproteobacteria</taxon>
        <taxon>Sphingomonadales</taxon>
        <taxon>Erythrobacteraceae</taxon>
        <taxon>Erythrobacter/Porphyrobacter group</taxon>
        <taxon>Erythrobacter</taxon>
    </lineage>
</organism>
<dbReference type="EMBL" id="CP016033">
    <property type="protein sequence ID" value="ANK12117.1"/>
    <property type="molecule type" value="Genomic_DNA"/>
</dbReference>
<dbReference type="AlphaFoldDB" id="A0A192D2F7"/>
<dbReference type="OrthoDB" id="9811070at2"/>
<dbReference type="InterPro" id="IPR036869">
    <property type="entry name" value="J_dom_sf"/>
</dbReference>
<dbReference type="CDD" id="cd06257">
    <property type="entry name" value="DnaJ"/>
    <property type="match status" value="1"/>
</dbReference>
<dbReference type="Proteomes" id="UP000078263">
    <property type="component" value="Chromosome"/>
</dbReference>
<keyword evidence="3" id="KW-1185">Reference proteome</keyword>
<proteinExistence type="predicted"/>
<protein>
    <submittedName>
        <fullName evidence="2">Molecular chaperone DnaJ</fullName>
    </submittedName>
</protein>
<gene>
    <name evidence="2" type="ORF">A9D12_03260</name>
</gene>
<dbReference type="PROSITE" id="PS50076">
    <property type="entry name" value="DNAJ_2"/>
    <property type="match status" value="1"/>
</dbReference>
<evidence type="ECO:0000259" key="1">
    <source>
        <dbReference type="PROSITE" id="PS50076"/>
    </source>
</evidence>
<dbReference type="Gene3D" id="1.10.287.110">
    <property type="entry name" value="DnaJ domain"/>
    <property type="match status" value="1"/>
</dbReference>
<name>A0A192D2F7_9SPHN</name>
<sequence>MVKLLYVAAAISVVCRWAFGKWPWEFLAPGSARGQAAARARRVLGVDAGADRDEIIAAHRRLTAQVHPDRGGSNAAMQEANAARDLLLGELPDPQDIAPR</sequence>
<evidence type="ECO:0000313" key="3">
    <source>
        <dbReference type="Proteomes" id="UP000078263"/>
    </source>
</evidence>
<accession>A0A192D2F7</accession>
<dbReference type="InterPro" id="IPR001623">
    <property type="entry name" value="DnaJ_domain"/>
</dbReference>